<evidence type="ECO:0000313" key="5">
    <source>
        <dbReference type="Proteomes" id="UP001210380"/>
    </source>
</evidence>
<reference evidence="4 5" key="1">
    <citation type="submission" date="2022-11" db="EMBL/GenBank/DDBJ databases">
        <title>Draft genome sequence of Saccharopolyspora sp. WRP15-2 isolated from rhizosphere soils of wild rice in Thailand.</title>
        <authorList>
            <person name="Duangmal K."/>
            <person name="Kammanee S."/>
            <person name="Muangham S."/>
        </authorList>
    </citation>
    <scope>NUCLEOTIDE SEQUENCE [LARGE SCALE GENOMIC DNA]</scope>
    <source>
        <strain evidence="4 5">WRP15-2</strain>
    </source>
</reference>
<accession>A0ABT4V0S0</accession>
<feature type="region of interest" description="Disordered" evidence="1">
    <location>
        <begin position="483"/>
        <end position="505"/>
    </location>
</feature>
<comment type="caution">
    <text evidence="4">The sequence shown here is derived from an EMBL/GenBank/DDBJ whole genome shotgun (WGS) entry which is preliminary data.</text>
</comment>
<dbReference type="InterPro" id="IPR000873">
    <property type="entry name" value="AMP-dep_synth/lig_dom"/>
</dbReference>
<dbReference type="Pfam" id="PF00501">
    <property type="entry name" value="AMP-binding"/>
    <property type="match status" value="1"/>
</dbReference>
<dbReference type="Pfam" id="PF13193">
    <property type="entry name" value="AMP-binding_C"/>
    <property type="match status" value="1"/>
</dbReference>
<dbReference type="RefSeq" id="WP_270950282.1">
    <property type="nucleotide sequence ID" value="NZ_JAQGLA010000030.1"/>
</dbReference>
<evidence type="ECO:0000259" key="3">
    <source>
        <dbReference type="Pfam" id="PF13193"/>
    </source>
</evidence>
<dbReference type="Gene3D" id="3.30.300.30">
    <property type="match status" value="1"/>
</dbReference>
<sequence length="505" mass="55825">MADLVRRAAEQWPQRVAWTFDALDQELTFADVDRRSDAFAALLAEHGVTAGDRVALMLGNRPEFPLAWLAAAKLGAAMVPVNTNYQDYDAMHVLAHSGARVVLTTAQHADLLTRIKGSTSLHHVLDVDAVPIPDAQPPQGPAPVPETIANIQYTSGTTGAPKGCVLPHRYWVSLAAGLVEDFPRINAQDTILTAQPFHYVDPQWNTALGLASGARLVVLDRFHPTTFWSKVREHEVTWLYCLGLMPKLLLDMPPSEHDLDHRVRAISASAIPPDLHAALEKRWGVPWFEAFGMTETGSDIRMTPEDHDDTVGTGCLGRAIAGREVAILDSTGAPVPRGTTGELAIRGVGLMHGYFRDEDATARAFRAGWFHTGDLARMDEHGRVYYAGRTKDMIRRSGENITAGEVERVLQLHPAVDVAAVLPEPDELRGEEVHAVVVLRDENCTPDDLADFCGRQLAYFKVPRYWTFRAALPRTASERVAKPALRAELETDQPPRYDRKTQQWT</sequence>
<evidence type="ECO:0000259" key="2">
    <source>
        <dbReference type="Pfam" id="PF00501"/>
    </source>
</evidence>
<dbReference type="PANTHER" id="PTHR43767:SF1">
    <property type="entry name" value="NONRIBOSOMAL PEPTIDE SYNTHASE PES1 (EUROFUNG)-RELATED"/>
    <property type="match status" value="1"/>
</dbReference>
<dbReference type="SUPFAM" id="SSF56801">
    <property type="entry name" value="Acetyl-CoA synthetase-like"/>
    <property type="match status" value="1"/>
</dbReference>
<protein>
    <submittedName>
        <fullName evidence="4">AMP-binding protein</fullName>
    </submittedName>
</protein>
<dbReference type="PANTHER" id="PTHR43767">
    <property type="entry name" value="LONG-CHAIN-FATTY-ACID--COA LIGASE"/>
    <property type="match status" value="1"/>
</dbReference>
<dbReference type="PROSITE" id="PS00455">
    <property type="entry name" value="AMP_BINDING"/>
    <property type="match status" value="1"/>
</dbReference>
<organism evidence="4 5">
    <name type="scientific">Saccharopolyspora oryzae</name>
    <dbReference type="NCBI Taxonomy" id="2997343"/>
    <lineage>
        <taxon>Bacteria</taxon>
        <taxon>Bacillati</taxon>
        <taxon>Actinomycetota</taxon>
        <taxon>Actinomycetes</taxon>
        <taxon>Pseudonocardiales</taxon>
        <taxon>Pseudonocardiaceae</taxon>
        <taxon>Saccharopolyspora</taxon>
    </lineage>
</organism>
<dbReference type="Proteomes" id="UP001210380">
    <property type="component" value="Unassembled WGS sequence"/>
</dbReference>
<dbReference type="InterPro" id="IPR042099">
    <property type="entry name" value="ANL_N_sf"/>
</dbReference>
<evidence type="ECO:0000256" key="1">
    <source>
        <dbReference type="SAM" id="MobiDB-lite"/>
    </source>
</evidence>
<feature type="domain" description="AMP-dependent synthetase/ligase" evidence="2">
    <location>
        <begin position="6"/>
        <end position="355"/>
    </location>
</feature>
<dbReference type="EMBL" id="JAQGLA010000030">
    <property type="protein sequence ID" value="MDA3627563.1"/>
    <property type="molecule type" value="Genomic_DNA"/>
</dbReference>
<proteinExistence type="predicted"/>
<feature type="domain" description="AMP-binding enzyme C-terminal" evidence="3">
    <location>
        <begin position="405"/>
        <end position="478"/>
    </location>
</feature>
<gene>
    <name evidence="4" type="ORF">OU415_19120</name>
</gene>
<keyword evidence="5" id="KW-1185">Reference proteome</keyword>
<dbReference type="Gene3D" id="3.40.50.12780">
    <property type="entry name" value="N-terminal domain of ligase-like"/>
    <property type="match status" value="1"/>
</dbReference>
<dbReference type="InterPro" id="IPR045851">
    <property type="entry name" value="AMP-bd_C_sf"/>
</dbReference>
<dbReference type="InterPro" id="IPR050237">
    <property type="entry name" value="ATP-dep_AMP-bd_enzyme"/>
</dbReference>
<name>A0ABT4V0S0_9PSEU</name>
<dbReference type="InterPro" id="IPR020845">
    <property type="entry name" value="AMP-binding_CS"/>
</dbReference>
<evidence type="ECO:0000313" key="4">
    <source>
        <dbReference type="EMBL" id="MDA3627563.1"/>
    </source>
</evidence>
<dbReference type="InterPro" id="IPR025110">
    <property type="entry name" value="AMP-bd_C"/>
</dbReference>